<dbReference type="InterPro" id="IPR002125">
    <property type="entry name" value="CMP_dCMP_dom"/>
</dbReference>
<evidence type="ECO:0000313" key="1">
    <source>
        <dbReference type="EMBL" id="KZL81825.1"/>
    </source>
</evidence>
<dbReference type="EMBL" id="LFIW01001556">
    <property type="protein sequence ID" value="KZL81825.1"/>
    <property type="molecule type" value="Genomic_DNA"/>
</dbReference>
<dbReference type="PROSITE" id="PS51747">
    <property type="entry name" value="CYT_DCMP_DEAMINASES_2"/>
    <property type="match status" value="1"/>
</dbReference>
<protein>
    <submittedName>
        <fullName evidence="1">Cytidine and deoxycytidylate deaminase zinc-binding region</fullName>
    </submittedName>
</protein>
<dbReference type="Proteomes" id="UP000076584">
    <property type="component" value="Unassembled WGS sequence"/>
</dbReference>
<name>A0A161W428_COLIC</name>
<dbReference type="STRING" id="1573173.A0A161W428"/>
<dbReference type="GO" id="GO:0003824">
    <property type="term" value="F:catalytic activity"/>
    <property type="evidence" value="ECO:0007669"/>
    <property type="project" value="InterPro"/>
</dbReference>
<dbReference type="GO" id="GO:0006139">
    <property type="term" value="P:nucleobase-containing compound metabolic process"/>
    <property type="evidence" value="ECO:0007669"/>
    <property type="project" value="UniProtKB-ARBA"/>
</dbReference>
<dbReference type="Pfam" id="PF18785">
    <property type="entry name" value="Inv-AAD"/>
    <property type="match status" value="1"/>
</dbReference>
<organism evidence="1 2">
    <name type="scientific">Colletotrichum incanum</name>
    <name type="common">Soybean anthracnose fungus</name>
    <dbReference type="NCBI Taxonomy" id="1573173"/>
    <lineage>
        <taxon>Eukaryota</taxon>
        <taxon>Fungi</taxon>
        <taxon>Dikarya</taxon>
        <taxon>Ascomycota</taxon>
        <taxon>Pezizomycotina</taxon>
        <taxon>Sordariomycetes</taxon>
        <taxon>Hypocreomycetidae</taxon>
        <taxon>Glomerellales</taxon>
        <taxon>Glomerellaceae</taxon>
        <taxon>Colletotrichum</taxon>
        <taxon>Colletotrichum spaethianum species complex</taxon>
    </lineage>
</organism>
<dbReference type="OrthoDB" id="252265at2759"/>
<keyword evidence="2" id="KW-1185">Reference proteome</keyword>
<comment type="caution">
    <text evidence="1">The sequence shown here is derived from an EMBL/GenBank/DDBJ whole genome shotgun (WGS) entry which is preliminary data.</text>
</comment>
<dbReference type="SUPFAM" id="SSF53927">
    <property type="entry name" value="Cytidine deaminase-like"/>
    <property type="match status" value="1"/>
</dbReference>
<proteinExistence type="predicted"/>
<gene>
    <name evidence="1" type="ORF">CI238_01770</name>
</gene>
<dbReference type="Gene3D" id="3.40.140.10">
    <property type="entry name" value="Cytidine Deaminase, domain 2"/>
    <property type="match status" value="1"/>
</dbReference>
<dbReference type="InterPro" id="IPR016193">
    <property type="entry name" value="Cytidine_deaminase-like"/>
</dbReference>
<dbReference type="AlphaFoldDB" id="A0A161W428"/>
<accession>A0A161W428</accession>
<evidence type="ECO:0000313" key="2">
    <source>
        <dbReference type="Proteomes" id="UP000076584"/>
    </source>
</evidence>
<reference evidence="1 2" key="1">
    <citation type="submission" date="2015-06" db="EMBL/GenBank/DDBJ databases">
        <title>Survival trade-offs in plant roots during colonization by closely related pathogenic and mutualistic fungi.</title>
        <authorList>
            <person name="Hacquard S."/>
            <person name="Kracher B."/>
            <person name="Hiruma K."/>
            <person name="Weinman A."/>
            <person name="Muench P."/>
            <person name="Garrido Oter R."/>
            <person name="Ver Loren van Themaat E."/>
            <person name="Dallerey J.-F."/>
            <person name="Damm U."/>
            <person name="Henrissat B."/>
            <person name="Lespinet O."/>
            <person name="Thon M."/>
            <person name="Kemen E."/>
            <person name="McHardy A.C."/>
            <person name="Schulze-Lefert P."/>
            <person name="O'Connell R.J."/>
        </authorList>
    </citation>
    <scope>NUCLEOTIDE SEQUENCE [LARGE SCALE GENOMIC DNA]</scope>
    <source>
        <strain evidence="1 2">MAFF 238704</strain>
    </source>
</reference>
<sequence>MTSEVDDIQHASIAPGDHTAYLQYALSLAKRSPPKPTNYRVGAVLVNPANNTVVSTGYTLELPGNTHAEQCCFMKLAEQHQVAEEELGSVVKTALVLYTTMEPCSIRLSGNLPCAKRILQLRSFIKTVYVGVQEPEKFVKDNTGRGALERAGIDFVHIKGLEGEILKVATAGHVRNSS</sequence>